<comment type="caution">
    <text evidence="3">The sequence shown here is derived from an EMBL/GenBank/DDBJ whole genome shotgun (WGS) entry which is preliminary data.</text>
</comment>
<name>A0ABU7EYW2_9TELE</name>
<dbReference type="EMBL" id="JAHUTJ010070701">
    <property type="protein sequence ID" value="MED6292226.1"/>
    <property type="molecule type" value="Genomic_DNA"/>
</dbReference>
<feature type="transmembrane region" description="Helical" evidence="2">
    <location>
        <begin position="59"/>
        <end position="77"/>
    </location>
</feature>
<feature type="region of interest" description="Disordered" evidence="1">
    <location>
        <begin position="1"/>
        <end position="44"/>
    </location>
</feature>
<protein>
    <submittedName>
        <fullName evidence="3">Uncharacterized protein</fullName>
    </submittedName>
</protein>
<proteinExistence type="predicted"/>
<evidence type="ECO:0000256" key="1">
    <source>
        <dbReference type="SAM" id="MobiDB-lite"/>
    </source>
</evidence>
<feature type="non-terminal residue" evidence="3">
    <location>
        <position position="1"/>
    </location>
</feature>
<accession>A0ABU7EYW2</accession>
<keyword evidence="2" id="KW-0472">Membrane</keyword>
<gene>
    <name evidence="3" type="ORF">CHARACLAT_031515</name>
</gene>
<evidence type="ECO:0000313" key="3">
    <source>
        <dbReference type="EMBL" id="MED6292226.1"/>
    </source>
</evidence>
<reference evidence="3 4" key="1">
    <citation type="submission" date="2021-06" db="EMBL/GenBank/DDBJ databases">
        <authorList>
            <person name="Palmer J.M."/>
        </authorList>
    </citation>
    <scope>NUCLEOTIDE SEQUENCE [LARGE SCALE GENOMIC DNA]</scope>
    <source>
        <strain evidence="3 4">CL_MEX2019</strain>
        <tissue evidence="3">Muscle</tissue>
    </source>
</reference>
<keyword evidence="4" id="KW-1185">Reference proteome</keyword>
<dbReference type="Proteomes" id="UP001352852">
    <property type="component" value="Unassembled WGS sequence"/>
</dbReference>
<evidence type="ECO:0000313" key="4">
    <source>
        <dbReference type="Proteomes" id="UP001352852"/>
    </source>
</evidence>
<keyword evidence="2" id="KW-0812">Transmembrane</keyword>
<keyword evidence="2" id="KW-1133">Transmembrane helix</keyword>
<organism evidence="3 4">
    <name type="scientific">Characodon lateralis</name>
    <dbReference type="NCBI Taxonomy" id="208331"/>
    <lineage>
        <taxon>Eukaryota</taxon>
        <taxon>Metazoa</taxon>
        <taxon>Chordata</taxon>
        <taxon>Craniata</taxon>
        <taxon>Vertebrata</taxon>
        <taxon>Euteleostomi</taxon>
        <taxon>Actinopterygii</taxon>
        <taxon>Neopterygii</taxon>
        <taxon>Teleostei</taxon>
        <taxon>Neoteleostei</taxon>
        <taxon>Acanthomorphata</taxon>
        <taxon>Ovalentaria</taxon>
        <taxon>Atherinomorphae</taxon>
        <taxon>Cyprinodontiformes</taxon>
        <taxon>Goodeidae</taxon>
        <taxon>Characodon</taxon>
    </lineage>
</organism>
<evidence type="ECO:0000256" key="2">
    <source>
        <dbReference type="SAM" id="Phobius"/>
    </source>
</evidence>
<sequence length="111" mass="12051">GDRQRDIGAGGDRQRDIGAGGDRQRDIGAGGDRQRDIGTGGDRQRDIGTVSVLFRVHRLVFILQCFFQFTLIFLLLVSSDLLKVSNSGPLAAASVSPGRLEVEPLQKRRGC</sequence>